<evidence type="ECO:0000256" key="12">
    <source>
        <dbReference type="ARBA" id="ARBA00022842"/>
    </source>
</evidence>
<dbReference type="PANTHER" id="PTHR11782:SF35">
    <property type="entry name" value="NUCLEOSIDE DIPHOSPHATE PHOSPHATASE ENTPD5"/>
    <property type="match status" value="1"/>
</dbReference>
<proteinExistence type="inferred from homology"/>
<accession>A0A8C7NCQ1</accession>
<evidence type="ECO:0000256" key="14">
    <source>
        <dbReference type="ARBA" id="ARBA00023180"/>
    </source>
</evidence>
<evidence type="ECO:0000256" key="11">
    <source>
        <dbReference type="ARBA" id="ARBA00022837"/>
    </source>
</evidence>
<keyword evidence="27" id="KW-0547">Nucleotide-binding</keyword>
<dbReference type="Ensembl" id="ENSOMYT00000000808.2">
    <property type="protein sequence ID" value="ENSOMYP00000000694.2"/>
    <property type="gene ID" value="ENSOMYG00000000459.2"/>
</dbReference>
<dbReference type="PANTHER" id="PTHR11782">
    <property type="entry name" value="ADENOSINE/GUANOSINE DIPHOSPHATASE"/>
    <property type="match status" value="1"/>
</dbReference>
<evidence type="ECO:0000256" key="8">
    <source>
        <dbReference type="ARBA" id="ARBA00022729"/>
    </source>
</evidence>
<evidence type="ECO:0000256" key="10">
    <source>
        <dbReference type="ARBA" id="ARBA00022824"/>
    </source>
</evidence>
<evidence type="ECO:0000256" key="18">
    <source>
        <dbReference type="ARBA" id="ARBA00045733"/>
    </source>
</evidence>
<evidence type="ECO:0000256" key="25">
    <source>
        <dbReference type="ARBA" id="ARBA00049328"/>
    </source>
</evidence>
<feature type="binding site" evidence="27">
    <location>
        <begin position="214"/>
        <end position="218"/>
    </location>
    <ligand>
        <name>ATP</name>
        <dbReference type="ChEBI" id="CHEBI:30616"/>
    </ligand>
</feature>
<reference evidence="30" key="3">
    <citation type="submission" date="2025-09" db="UniProtKB">
        <authorList>
            <consortium name="Ensembl"/>
        </authorList>
    </citation>
    <scope>IDENTIFICATION</scope>
</reference>
<evidence type="ECO:0000256" key="3">
    <source>
        <dbReference type="ARBA" id="ARBA00004240"/>
    </source>
</evidence>
<evidence type="ECO:0000256" key="6">
    <source>
        <dbReference type="ARBA" id="ARBA00009283"/>
    </source>
</evidence>
<evidence type="ECO:0000256" key="20">
    <source>
        <dbReference type="ARBA" id="ARBA00047813"/>
    </source>
</evidence>
<evidence type="ECO:0000256" key="23">
    <source>
        <dbReference type="ARBA" id="ARBA00048756"/>
    </source>
</evidence>
<evidence type="ECO:0000256" key="28">
    <source>
        <dbReference type="RuleBase" id="RU003833"/>
    </source>
</evidence>
<feature type="signal peptide" evidence="29">
    <location>
        <begin position="1"/>
        <end position="28"/>
    </location>
</feature>
<dbReference type="FunFam" id="3.30.420.40:FF:000052">
    <property type="entry name" value="Ectonucleoside triphosphate diphosphohydrolase 5"/>
    <property type="match status" value="1"/>
</dbReference>
<comment type="pathway">
    <text evidence="5">Protein modification; protein glycosylation.</text>
</comment>
<comment type="catalytic activity">
    <reaction evidence="21">
        <text>a ribonucleoside 5'-diphosphate + H2O = a ribonucleoside 5'-phosphate + phosphate + H(+)</text>
        <dbReference type="Rhea" id="RHEA:36799"/>
        <dbReference type="ChEBI" id="CHEBI:15377"/>
        <dbReference type="ChEBI" id="CHEBI:15378"/>
        <dbReference type="ChEBI" id="CHEBI:43474"/>
        <dbReference type="ChEBI" id="CHEBI:57930"/>
        <dbReference type="ChEBI" id="CHEBI:58043"/>
        <dbReference type="EC" id="3.6.1.6"/>
    </reaction>
    <physiologicalReaction direction="left-to-right" evidence="21">
        <dbReference type="Rhea" id="RHEA:36800"/>
    </physiologicalReaction>
</comment>
<keyword evidence="10" id="KW-0256">Endoplasmic reticulum</keyword>
<dbReference type="GO" id="GO:0017110">
    <property type="term" value="F:nucleoside diphosphate phosphatase activity"/>
    <property type="evidence" value="ECO:0007669"/>
    <property type="project" value="UniProtKB-EC"/>
</dbReference>
<evidence type="ECO:0000256" key="17">
    <source>
        <dbReference type="ARBA" id="ARBA00042507"/>
    </source>
</evidence>
<evidence type="ECO:0000256" key="24">
    <source>
        <dbReference type="ARBA" id="ARBA00049217"/>
    </source>
</evidence>
<dbReference type="Gene3D" id="3.30.420.150">
    <property type="entry name" value="Exopolyphosphatase. Domain 2"/>
    <property type="match status" value="2"/>
</dbReference>
<comment type="catalytic activity">
    <reaction evidence="23">
        <text>GDP + H2O = GMP + phosphate + H(+)</text>
        <dbReference type="Rhea" id="RHEA:22156"/>
        <dbReference type="ChEBI" id="CHEBI:15377"/>
        <dbReference type="ChEBI" id="CHEBI:15378"/>
        <dbReference type="ChEBI" id="CHEBI:43474"/>
        <dbReference type="ChEBI" id="CHEBI:58115"/>
        <dbReference type="ChEBI" id="CHEBI:58189"/>
        <dbReference type="EC" id="3.6.1.6"/>
    </reaction>
    <physiologicalReaction direction="left-to-right" evidence="23">
        <dbReference type="Rhea" id="RHEA:22157"/>
    </physiologicalReaction>
</comment>
<dbReference type="EC" id="3.6.1.6" evidence="15"/>
<comment type="similarity">
    <text evidence="6 28">Belongs to the GDA1/CD39 NTPase family.</text>
</comment>
<evidence type="ECO:0000256" key="29">
    <source>
        <dbReference type="SAM" id="SignalP"/>
    </source>
</evidence>
<protein>
    <recommendedName>
        <fullName evidence="15">nucleoside diphosphate phosphatase</fullName>
        <ecNumber evidence="15">3.6.1.6</ecNumber>
    </recommendedName>
    <alternativeName>
        <fullName evidence="16">Guanosine-diphosphatase ENTPD5</fullName>
    </alternativeName>
    <alternativeName>
        <fullName evidence="17">Uridine-diphosphatase ENTPD5</fullName>
    </alternativeName>
</protein>
<evidence type="ECO:0000256" key="9">
    <source>
        <dbReference type="ARBA" id="ARBA00022801"/>
    </source>
</evidence>
<dbReference type="Proteomes" id="UP000694395">
    <property type="component" value="Chromosome 4"/>
</dbReference>
<keyword evidence="13" id="KW-1015">Disulfide bond</keyword>
<comment type="catalytic activity">
    <reaction evidence="20">
        <text>CDP + H2O = CMP + phosphate + H(+)</text>
        <dbReference type="Rhea" id="RHEA:64880"/>
        <dbReference type="ChEBI" id="CHEBI:15377"/>
        <dbReference type="ChEBI" id="CHEBI:15378"/>
        <dbReference type="ChEBI" id="CHEBI:43474"/>
        <dbReference type="ChEBI" id="CHEBI:58069"/>
        <dbReference type="ChEBI" id="CHEBI:60377"/>
        <dbReference type="EC" id="3.6.1.6"/>
    </reaction>
    <physiologicalReaction direction="left-to-right" evidence="20">
        <dbReference type="Rhea" id="RHEA:64881"/>
    </physiologicalReaction>
</comment>
<comment type="cofactor">
    <cofactor evidence="1">
        <name>Ca(2+)</name>
        <dbReference type="ChEBI" id="CHEBI:29108"/>
    </cofactor>
</comment>
<evidence type="ECO:0000256" key="19">
    <source>
        <dbReference type="ARBA" id="ARBA00046723"/>
    </source>
</evidence>
<comment type="subunit">
    <text evidence="19">Monomer; active form. Homodimer; disulfide-linked. Homodimers are enzymatically inactive.</text>
</comment>
<evidence type="ECO:0000313" key="30">
    <source>
        <dbReference type="Ensembl" id="ENSOMYP00000000694.2"/>
    </source>
</evidence>
<comment type="catalytic activity">
    <reaction evidence="22">
        <text>UDP + H2O = UMP + phosphate + H(+)</text>
        <dbReference type="Rhea" id="RHEA:64876"/>
        <dbReference type="ChEBI" id="CHEBI:15377"/>
        <dbReference type="ChEBI" id="CHEBI:15378"/>
        <dbReference type="ChEBI" id="CHEBI:43474"/>
        <dbReference type="ChEBI" id="CHEBI:57865"/>
        <dbReference type="ChEBI" id="CHEBI:58223"/>
        <dbReference type="EC" id="3.6.1.6"/>
    </reaction>
    <physiologicalReaction direction="left-to-right" evidence="22">
        <dbReference type="Rhea" id="RHEA:64877"/>
    </physiologicalReaction>
</comment>
<comment type="function">
    <text evidence="18">Hydrolyzes nucleoside diphosphates with a preference for GDP, IDP and UDP compared to ADP and CDP. In the lumen of the endoplasmic reticulum, hydrolyzes UDP that acts as an end-product feedback inhibitor of the UDP-Glc:glycoprotein glucosyltransferases. UMP can be transported back by an UDP-sugar antiporter to the cytosol where it is consumed to regenerate UDP-glucose. Therefore, it positively regulates protein reglucosylation by clearing UDP from the ER lumen and by promoting the regeneration of UDP-glucose. Protein reglucosylation is essential to proper glycoprotein folding and quality control in the ER.</text>
</comment>
<keyword evidence="12" id="KW-0460">Magnesium</keyword>
<keyword evidence="14" id="KW-0325">Glycoprotein</keyword>
<evidence type="ECO:0000256" key="5">
    <source>
        <dbReference type="ARBA" id="ARBA00004922"/>
    </source>
</evidence>
<dbReference type="GO" id="GO:0005524">
    <property type="term" value="F:ATP binding"/>
    <property type="evidence" value="ECO:0007669"/>
    <property type="project" value="UniProtKB-KW"/>
</dbReference>
<feature type="active site" description="Proton acceptor" evidence="26">
    <location>
        <position position="184"/>
    </location>
</feature>
<evidence type="ECO:0000256" key="22">
    <source>
        <dbReference type="ARBA" id="ARBA00048075"/>
    </source>
</evidence>
<feature type="chain" id="PRO_5035428420" description="nucleoside diphosphate phosphatase" evidence="29">
    <location>
        <begin position="29"/>
        <end position="432"/>
    </location>
</feature>
<comment type="cofactor">
    <cofactor evidence="2">
        <name>Mg(2+)</name>
        <dbReference type="ChEBI" id="CHEBI:18420"/>
    </cofactor>
</comment>
<dbReference type="Gene3D" id="3.30.420.40">
    <property type="match status" value="1"/>
</dbReference>
<evidence type="ECO:0000256" key="2">
    <source>
        <dbReference type="ARBA" id="ARBA00001946"/>
    </source>
</evidence>
<evidence type="ECO:0000256" key="21">
    <source>
        <dbReference type="ARBA" id="ARBA00048053"/>
    </source>
</evidence>
<dbReference type="GeneTree" id="ENSGT01150000286963"/>
<dbReference type="GO" id="GO:0005576">
    <property type="term" value="C:extracellular region"/>
    <property type="evidence" value="ECO:0007669"/>
    <property type="project" value="UniProtKB-SubCell"/>
</dbReference>
<reference evidence="30" key="2">
    <citation type="submission" date="2025-08" db="UniProtKB">
        <authorList>
            <consortium name="Ensembl"/>
        </authorList>
    </citation>
    <scope>IDENTIFICATION</scope>
</reference>
<reference evidence="30" key="1">
    <citation type="submission" date="2020-07" db="EMBL/GenBank/DDBJ databases">
        <title>A long reads based de novo assembly of the rainbow trout Arlee double haploid line genome.</title>
        <authorList>
            <person name="Gao G."/>
            <person name="Palti Y."/>
        </authorList>
    </citation>
    <scope>NUCLEOTIDE SEQUENCE [LARGE SCALE GENOMIC DNA]</scope>
</reference>
<keyword evidence="11" id="KW-0106">Calcium</keyword>
<evidence type="ECO:0000313" key="31">
    <source>
        <dbReference type="Proteomes" id="UP000694395"/>
    </source>
</evidence>
<keyword evidence="8 29" id="KW-0732">Signal</keyword>
<evidence type="ECO:0000256" key="13">
    <source>
        <dbReference type="ARBA" id="ARBA00023157"/>
    </source>
</evidence>
<comment type="catalytic activity">
    <reaction evidence="24">
        <text>ADP + H2O = AMP + phosphate + H(+)</text>
        <dbReference type="Rhea" id="RHEA:61436"/>
        <dbReference type="ChEBI" id="CHEBI:15377"/>
        <dbReference type="ChEBI" id="CHEBI:15378"/>
        <dbReference type="ChEBI" id="CHEBI:43474"/>
        <dbReference type="ChEBI" id="CHEBI:456215"/>
        <dbReference type="ChEBI" id="CHEBI:456216"/>
        <dbReference type="EC" id="3.6.1.6"/>
    </reaction>
    <physiologicalReaction direction="left-to-right" evidence="24">
        <dbReference type="Rhea" id="RHEA:61437"/>
    </physiologicalReaction>
</comment>
<organism evidence="30 31">
    <name type="scientific">Oncorhynchus mykiss</name>
    <name type="common">Rainbow trout</name>
    <name type="synonym">Salmo gairdneri</name>
    <dbReference type="NCBI Taxonomy" id="8022"/>
    <lineage>
        <taxon>Eukaryota</taxon>
        <taxon>Metazoa</taxon>
        <taxon>Chordata</taxon>
        <taxon>Craniata</taxon>
        <taxon>Vertebrata</taxon>
        <taxon>Euteleostomi</taxon>
        <taxon>Actinopterygii</taxon>
        <taxon>Neopterygii</taxon>
        <taxon>Teleostei</taxon>
        <taxon>Protacanthopterygii</taxon>
        <taxon>Salmoniformes</taxon>
        <taxon>Salmonidae</taxon>
        <taxon>Salmoninae</taxon>
        <taxon>Oncorhynchus</taxon>
    </lineage>
</organism>
<name>A0A8C7NCQ1_ONCMY</name>
<keyword evidence="27" id="KW-0067">ATP-binding</keyword>
<keyword evidence="7" id="KW-0964">Secreted</keyword>
<evidence type="ECO:0000256" key="26">
    <source>
        <dbReference type="PIRSR" id="PIRSR600407-1"/>
    </source>
</evidence>
<dbReference type="PROSITE" id="PS01238">
    <property type="entry name" value="GDA1_CD39_NTPASE"/>
    <property type="match status" value="1"/>
</dbReference>
<sequence length="432" mass="48303">MSLQAPLQPAVVLSLVLVVLALTELSRAQLQPKASVLDFSASLGNLLPSLSRPANSSRIFYGVMFDAGSTGTRIHVYTFIQKDPEELPVLDNEMFHSVKPGLSAYADMPEIGGYTVRQLLKVAKKTVPQLDWKRTPLVLKATAGFRLLPPEKAHALLEQVQDVFDESPFFVPDDSVSIMDGTNEGILAWVTVNFLTGHLYAETRNTVGILDLGGGSTQITFLPKSKKTIVSSPADYIARFDMFNSTYELYTHRPPFIIILLLYATGLEWRVFKSACLPKKFREEWSFGGLTYTVSGIPDGYAGYKLCYQEVLKVVKGIVHQPYELKDTSVFYAFSYYFDRAVDAGLIDGTQGGMLEVRDFKRGAKEVCNKMSKYRPVSPFLCMDMTYITCLLKDGFGFKENTVLQLTKKVNNIETSWALGATFKHFQNLKIH</sequence>
<keyword evidence="9 28" id="KW-0378">Hydrolase</keyword>
<keyword evidence="31" id="KW-1185">Reference proteome</keyword>
<evidence type="ECO:0000256" key="16">
    <source>
        <dbReference type="ARBA" id="ARBA00042111"/>
    </source>
</evidence>
<dbReference type="GO" id="GO:0005783">
    <property type="term" value="C:endoplasmic reticulum"/>
    <property type="evidence" value="ECO:0007669"/>
    <property type="project" value="UniProtKB-SubCell"/>
</dbReference>
<evidence type="ECO:0000256" key="7">
    <source>
        <dbReference type="ARBA" id="ARBA00022525"/>
    </source>
</evidence>
<comment type="catalytic activity">
    <reaction evidence="25">
        <text>IDP + H2O = IMP + phosphate + H(+)</text>
        <dbReference type="Rhea" id="RHEA:35207"/>
        <dbReference type="ChEBI" id="CHEBI:15377"/>
        <dbReference type="ChEBI" id="CHEBI:15378"/>
        <dbReference type="ChEBI" id="CHEBI:43474"/>
        <dbReference type="ChEBI" id="CHEBI:58053"/>
        <dbReference type="ChEBI" id="CHEBI:58280"/>
        <dbReference type="EC" id="3.6.1.6"/>
    </reaction>
    <physiologicalReaction direction="left-to-right" evidence="25">
        <dbReference type="Rhea" id="RHEA:35208"/>
    </physiologicalReaction>
</comment>
<evidence type="ECO:0000256" key="4">
    <source>
        <dbReference type="ARBA" id="ARBA00004613"/>
    </source>
</evidence>
<dbReference type="AlphaFoldDB" id="A0A8C7NCQ1"/>
<evidence type="ECO:0000256" key="1">
    <source>
        <dbReference type="ARBA" id="ARBA00001913"/>
    </source>
</evidence>
<evidence type="ECO:0000256" key="27">
    <source>
        <dbReference type="PIRSR" id="PIRSR600407-2"/>
    </source>
</evidence>
<comment type="subcellular location">
    <subcellularLocation>
        <location evidence="3">Endoplasmic reticulum</location>
    </subcellularLocation>
    <subcellularLocation>
        <location evidence="4">Secreted</location>
    </subcellularLocation>
</comment>
<dbReference type="Pfam" id="PF01150">
    <property type="entry name" value="GDA1_CD39"/>
    <property type="match status" value="1"/>
</dbReference>
<evidence type="ECO:0000256" key="15">
    <source>
        <dbReference type="ARBA" id="ARBA00038863"/>
    </source>
</evidence>
<dbReference type="InterPro" id="IPR000407">
    <property type="entry name" value="GDA1_CD39_NTPase"/>
</dbReference>